<name>A0ABQ7FHV4_9ACTN</name>
<organism evidence="2 3">
    <name type="scientific">Streptomyces lycii</name>
    <dbReference type="NCBI Taxonomy" id="2654337"/>
    <lineage>
        <taxon>Bacteria</taxon>
        <taxon>Bacillati</taxon>
        <taxon>Actinomycetota</taxon>
        <taxon>Actinomycetes</taxon>
        <taxon>Kitasatosporales</taxon>
        <taxon>Streptomycetaceae</taxon>
        <taxon>Streptomyces</taxon>
    </lineage>
</organism>
<evidence type="ECO:0000256" key="1">
    <source>
        <dbReference type="SAM" id="Phobius"/>
    </source>
</evidence>
<gene>
    <name evidence="2" type="ORF">GCU69_15475</name>
</gene>
<reference evidence="2 3" key="1">
    <citation type="submission" date="2019-10" db="EMBL/GenBank/DDBJ databases">
        <title>Streptomyces tenebrisbrunneis sp.nov., an endogenous actinomycete isolated from of Lycium ruthenicum.</title>
        <authorList>
            <person name="Ma L."/>
        </authorList>
    </citation>
    <scope>NUCLEOTIDE SEQUENCE [LARGE SCALE GENOMIC DNA]</scope>
    <source>
        <strain evidence="2 3">TRM 66187</strain>
    </source>
</reference>
<evidence type="ECO:0000313" key="2">
    <source>
        <dbReference type="EMBL" id="KAF4408235.1"/>
    </source>
</evidence>
<keyword evidence="3" id="KW-1185">Reference proteome</keyword>
<comment type="caution">
    <text evidence="2">The sequence shown here is derived from an EMBL/GenBank/DDBJ whole genome shotgun (WGS) entry which is preliminary data.</text>
</comment>
<keyword evidence="1" id="KW-0812">Transmembrane</keyword>
<keyword evidence="1" id="KW-1133">Transmembrane helix</keyword>
<dbReference type="RefSeq" id="WP_156206352.1">
    <property type="nucleotide sequence ID" value="NZ_WHPN01000283.1"/>
</dbReference>
<keyword evidence="1" id="KW-0472">Membrane</keyword>
<dbReference type="EMBL" id="WHPN01000283">
    <property type="protein sequence ID" value="KAF4408235.1"/>
    <property type="molecule type" value="Genomic_DNA"/>
</dbReference>
<accession>A0ABQ7FHV4</accession>
<dbReference type="Proteomes" id="UP000621266">
    <property type="component" value="Unassembled WGS sequence"/>
</dbReference>
<proteinExistence type="predicted"/>
<evidence type="ECO:0008006" key="4">
    <source>
        <dbReference type="Google" id="ProtNLM"/>
    </source>
</evidence>
<sequence>MSLLAAFAGLGAWLSGSGAHLRGGFEGEGRDLSVLYIELPLMVLGIPAAALAASLLAGAALGGRAGRRGRAAASGLAALVVAAVLTWVCAGWLDATSPVRPQEGLLGPGAGTV</sequence>
<protein>
    <recommendedName>
        <fullName evidence="4">ABC transporter permease</fullName>
    </recommendedName>
</protein>
<evidence type="ECO:0000313" key="3">
    <source>
        <dbReference type="Proteomes" id="UP000621266"/>
    </source>
</evidence>
<feature type="transmembrane region" description="Helical" evidence="1">
    <location>
        <begin position="73"/>
        <end position="93"/>
    </location>
</feature>
<feature type="transmembrane region" description="Helical" evidence="1">
    <location>
        <begin position="42"/>
        <end position="61"/>
    </location>
</feature>